<evidence type="ECO:0000256" key="1">
    <source>
        <dbReference type="ARBA" id="ARBA00022553"/>
    </source>
</evidence>
<gene>
    <name evidence="5" type="ORF">BKA14_003661</name>
</gene>
<dbReference type="Gene3D" id="3.40.50.2300">
    <property type="match status" value="1"/>
</dbReference>
<proteinExistence type="predicted"/>
<feature type="domain" description="Response regulatory" evidence="4">
    <location>
        <begin position="26"/>
        <end position="140"/>
    </location>
</feature>
<dbReference type="PROSITE" id="PS50110">
    <property type="entry name" value="RESPONSE_REGULATORY"/>
    <property type="match status" value="1"/>
</dbReference>
<evidence type="ECO:0000259" key="4">
    <source>
        <dbReference type="PROSITE" id="PS50110"/>
    </source>
</evidence>
<sequence>MRVTTSASTETGSSHCEAPASGDGSTVLVVEDEQALARVVTRILATGGYHVRAAGGGPEALRLYAEYGCDLLLTDVIMPEMSGPRLAALLHEQNPELPVVYMSGYSNGLLDKTHVLDEGITFVEKPFTAYELLQKVAAALGADSGSRR</sequence>
<evidence type="ECO:0000256" key="2">
    <source>
        <dbReference type="PROSITE-ProRule" id="PRU00169"/>
    </source>
</evidence>
<evidence type="ECO:0000313" key="6">
    <source>
        <dbReference type="Proteomes" id="UP000542742"/>
    </source>
</evidence>
<dbReference type="RefSeq" id="WP_239093083.1">
    <property type="nucleotide sequence ID" value="NZ_BOMC01000056.1"/>
</dbReference>
<dbReference type="InterPro" id="IPR001789">
    <property type="entry name" value="Sig_transdc_resp-reg_receiver"/>
</dbReference>
<name>A0A7W7CUG5_9ACTN</name>
<dbReference type="SMART" id="SM00448">
    <property type="entry name" value="REC"/>
    <property type="match status" value="1"/>
</dbReference>
<dbReference type="Proteomes" id="UP000542742">
    <property type="component" value="Unassembled WGS sequence"/>
</dbReference>
<feature type="modified residue" description="4-aspartylphosphate" evidence="2">
    <location>
        <position position="75"/>
    </location>
</feature>
<dbReference type="EMBL" id="JACHMF010000001">
    <property type="protein sequence ID" value="MBB4693513.1"/>
    <property type="molecule type" value="Genomic_DNA"/>
</dbReference>
<accession>A0A7W7CUG5</accession>
<dbReference type="CDD" id="cd00156">
    <property type="entry name" value="REC"/>
    <property type="match status" value="1"/>
</dbReference>
<evidence type="ECO:0000256" key="3">
    <source>
        <dbReference type="SAM" id="MobiDB-lite"/>
    </source>
</evidence>
<feature type="compositionally biased region" description="Polar residues" evidence="3">
    <location>
        <begin position="1"/>
        <end position="14"/>
    </location>
</feature>
<dbReference type="AlphaFoldDB" id="A0A7W7CUG5"/>
<feature type="region of interest" description="Disordered" evidence="3">
    <location>
        <begin position="1"/>
        <end position="24"/>
    </location>
</feature>
<keyword evidence="6" id="KW-1185">Reference proteome</keyword>
<organism evidence="5 6">
    <name type="scientific">Paractinoplanes abujensis</name>
    <dbReference type="NCBI Taxonomy" id="882441"/>
    <lineage>
        <taxon>Bacteria</taxon>
        <taxon>Bacillati</taxon>
        <taxon>Actinomycetota</taxon>
        <taxon>Actinomycetes</taxon>
        <taxon>Micromonosporales</taxon>
        <taxon>Micromonosporaceae</taxon>
        <taxon>Paractinoplanes</taxon>
    </lineage>
</organism>
<dbReference type="InterPro" id="IPR050595">
    <property type="entry name" value="Bact_response_regulator"/>
</dbReference>
<dbReference type="PANTHER" id="PTHR44591">
    <property type="entry name" value="STRESS RESPONSE REGULATOR PROTEIN 1"/>
    <property type="match status" value="1"/>
</dbReference>
<reference evidence="5 6" key="1">
    <citation type="submission" date="2020-08" db="EMBL/GenBank/DDBJ databases">
        <title>Sequencing the genomes of 1000 actinobacteria strains.</title>
        <authorList>
            <person name="Klenk H.-P."/>
        </authorList>
    </citation>
    <scope>NUCLEOTIDE SEQUENCE [LARGE SCALE GENOMIC DNA]</scope>
    <source>
        <strain evidence="5 6">DSM 45518</strain>
    </source>
</reference>
<comment type="caution">
    <text evidence="5">The sequence shown here is derived from an EMBL/GenBank/DDBJ whole genome shotgun (WGS) entry which is preliminary data.</text>
</comment>
<keyword evidence="1 2" id="KW-0597">Phosphoprotein</keyword>
<dbReference type="InterPro" id="IPR011006">
    <property type="entry name" value="CheY-like_superfamily"/>
</dbReference>
<dbReference type="SUPFAM" id="SSF52172">
    <property type="entry name" value="CheY-like"/>
    <property type="match status" value="1"/>
</dbReference>
<dbReference type="Pfam" id="PF00072">
    <property type="entry name" value="Response_reg"/>
    <property type="match status" value="1"/>
</dbReference>
<dbReference type="GO" id="GO:0000160">
    <property type="term" value="P:phosphorelay signal transduction system"/>
    <property type="evidence" value="ECO:0007669"/>
    <property type="project" value="InterPro"/>
</dbReference>
<dbReference type="PANTHER" id="PTHR44591:SF21">
    <property type="entry name" value="TWO-COMPONENT RESPONSE REGULATOR"/>
    <property type="match status" value="1"/>
</dbReference>
<protein>
    <submittedName>
        <fullName evidence="5">CheY-like chemotaxis protein</fullName>
    </submittedName>
</protein>
<evidence type="ECO:0000313" key="5">
    <source>
        <dbReference type="EMBL" id="MBB4693513.1"/>
    </source>
</evidence>